<evidence type="ECO:0000313" key="1">
    <source>
        <dbReference type="EMBL" id="QYC52302.1"/>
    </source>
</evidence>
<organism evidence="1 2">
    <name type="scientific">Pseudomonas phage PA8</name>
    <dbReference type="NCBI Taxonomy" id="2860997"/>
    <lineage>
        <taxon>Viruses</taxon>
        <taxon>Duplodnaviria</taxon>
        <taxon>Heunggongvirae</taxon>
        <taxon>Uroviricota</taxon>
        <taxon>Caudoviricetes</taxon>
        <taxon>Hollowayvirus</taxon>
        <taxon>Hollowayvirus PA8</taxon>
    </lineage>
</organism>
<protein>
    <submittedName>
        <fullName evidence="1">Recombination-associated protein</fullName>
    </submittedName>
</protein>
<dbReference type="Proteomes" id="UP000826184">
    <property type="component" value="Segment"/>
</dbReference>
<gene>
    <name evidence="1" type="primary">rdgC</name>
    <name evidence="1" type="ORF">IFMHCENF_00046</name>
</gene>
<keyword evidence="2" id="KW-1185">Reference proteome</keyword>
<reference evidence="1" key="1">
    <citation type="submission" date="2021-05" db="EMBL/GenBank/DDBJ databases">
        <authorList>
            <person name="Bouras G."/>
            <person name="Camens S."/>
            <person name="Liu S."/>
        </authorList>
    </citation>
    <scope>NUCLEOTIDE SEQUENCE</scope>
</reference>
<accession>A0AC61N9A3</accession>
<sequence length="406" mass="44645">MWFRNLQIYRLTQDLQIDAAALEQALASKPARPCESQELTTYGFAAPFGKGPNAPLVHASRGFLLISTRKQERLLPGSVVRDELAEKVEQIETDQMRKVFKKERDQLKDEIVQTLLPRAFIRKSSTFAALDLEQGLVLIDTNSAKKAEDLLSTLREALGSLPVRPLSVKVAPSATLTDWMKDQAAGGDFHVLDSAVLADTHEDGGKVVATRQDMTSEEMQLHLSSGKLVTQVALAWSDKLSFVLDTKLAIKRLRFDDLLQEQAEKDGGDDAAGQLDASFVLMMLTFREFIPQLLEALGGEEFPQGIDGAYDEPEPAPGAGIDVTKALGMRDGITATLHIPQVNGPGDDPLLKEAIRFVRETRRASISAIQRKLKIGYNRAARLVEEMELLDIVGPMQGDGSREVLS</sequence>
<name>A0AC61N9A3_9CAUD</name>
<proteinExistence type="predicted"/>
<dbReference type="EMBL" id="MZ285879">
    <property type="protein sequence ID" value="QYC52302.1"/>
    <property type="molecule type" value="Genomic_DNA"/>
</dbReference>
<evidence type="ECO:0000313" key="2">
    <source>
        <dbReference type="Proteomes" id="UP000826184"/>
    </source>
</evidence>